<dbReference type="SUPFAM" id="SSF48208">
    <property type="entry name" value="Six-hairpin glycosidases"/>
    <property type="match status" value="1"/>
</dbReference>
<evidence type="ECO:0000259" key="3">
    <source>
        <dbReference type="Pfam" id="PF17168"/>
    </source>
</evidence>
<feature type="domain" description="Glutaminase A central" evidence="2">
    <location>
        <begin position="489"/>
        <end position="825"/>
    </location>
</feature>
<feature type="domain" description="DUF4964" evidence="1">
    <location>
        <begin position="34"/>
        <end position="98"/>
    </location>
</feature>
<dbReference type="SUPFAM" id="SSF49785">
    <property type="entry name" value="Galactose-binding domain-like"/>
    <property type="match status" value="1"/>
</dbReference>
<dbReference type="GO" id="GO:0005975">
    <property type="term" value="P:carbohydrate metabolic process"/>
    <property type="evidence" value="ECO:0007669"/>
    <property type="project" value="InterPro"/>
</dbReference>
<dbReference type="InterPro" id="IPR032514">
    <property type="entry name" value="GtaA_central"/>
</dbReference>
<dbReference type="InterPro" id="IPR032515">
    <property type="entry name" value="DUF4964"/>
</dbReference>
<dbReference type="InterPro" id="IPR008928">
    <property type="entry name" value="6-hairpin_glycosidase_sf"/>
</dbReference>
<accession>A0A512AVW2</accession>
<dbReference type="Pfam" id="PF16334">
    <property type="entry name" value="DUF4964"/>
    <property type="match status" value="1"/>
</dbReference>
<evidence type="ECO:0000313" key="5">
    <source>
        <dbReference type="Proteomes" id="UP000321532"/>
    </source>
</evidence>
<name>A0A512AVW2_9BACT</name>
<dbReference type="OrthoDB" id="175993at2"/>
<dbReference type="EMBL" id="BJYS01000008">
    <property type="protein sequence ID" value="GEO03853.1"/>
    <property type="molecule type" value="Genomic_DNA"/>
</dbReference>
<comment type="caution">
    <text evidence="4">The sequence shown here is derived from an EMBL/GenBank/DDBJ whole genome shotgun (WGS) entry which is preliminary data.</text>
</comment>
<dbReference type="PANTHER" id="PTHR31987">
    <property type="entry name" value="GLUTAMINASE A-RELATED"/>
    <property type="match status" value="1"/>
</dbReference>
<dbReference type="Gene3D" id="2.60.120.260">
    <property type="entry name" value="Galactose-binding domain-like"/>
    <property type="match status" value="1"/>
</dbReference>
<evidence type="ECO:0000259" key="2">
    <source>
        <dbReference type="Pfam" id="PF16335"/>
    </source>
</evidence>
<dbReference type="InterPro" id="IPR033433">
    <property type="entry name" value="GtaA_N"/>
</dbReference>
<dbReference type="Proteomes" id="UP000321532">
    <property type="component" value="Unassembled WGS sequence"/>
</dbReference>
<dbReference type="AlphaFoldDB" id="A0A512AVW2"/>
<evidence type="ECO:0000259" key="1">
    <source>
        <dbReference type="Pfam" id="PF16334"/>
    </source>
</evidence>
<protein>
    <submittedName>
        <fullName evidence="4">Glutaminase</fullName>
    </submittedName>
</protein>
<reference evidence="4 5" key="1">
    <citation type="submission" date="2019-07" db="EMBL/GenBank/DDBJ databases">
        <title>Whole genome shotgun sequence of Adhaeribacter aerolatus NBRC 106133.</title>
        <authorList>
            <person name="Hosoyama A."/>
            <person name="Uohara A."/>
            <person name="Ohji S."/>
            <person name="Ichikawa N."/>
        </authorList>
    </citation>
    <scope>NUCLEOTIDE SEQUENCE [LARGE SCALE GENOMIC DNA]</scope>
    <source>
        <strain evidence="4 5">NBRC 106133</strain>
    </source>
</reference>
<dbReference type="InterPro" id="IPR008979">
    <property type="entry name" value="Galactose-bd-like_sf"/>
</dbReference>
<dbReference type="Pfam" id="PF16335">
    <property type="entry name" value="GtaA_6_Hairpin"/>
    <property type="match status" value="1"/>
</dbReference>
<organism evidence="4 5">
    <name type="scientific">Adhaeribacter aerolatus</name>
    <dbReference type="NCBI Taxonomy" id="670289"/>
    <lineage>
        <taxon>Bacteria</taxon>
        <taxon>Pseudomonadati</taxon>
        <taxon>Bacteroidota</taxon>
        <taxon>Cytophagia</taxon>
        <taxon>Cytophagales</taxon>
        <taxon>Hymenobacteraceae</taxon>
        <taxon>Adhaeribacter</taxon>
    </lineage>
</organism>
<dbReference type="PANTHER" id="PTHR31987:SF1">
    <property type="entry name" value="GLUTAMINASE A"/>
    <property type="match status" value="1"/>
</dbReference>
<gene>
    <name evidence="4" type="ORF">AAE02nite_15170</name>
</gene>
<dbReference type="Pfam" id="PF17168">
    <property type="entry name" value="DUF5127"/>
    <property type="match status" value="1"/>
</dbReference>
<feature type="domain" description="Glutaminase A N-terminal" evidence="3">
    <location>
        <begin position="259"/>
        <end position="483"/>
    </location>
</feature>
<proteinExistence type="predicted"/>
<sequence>MLTKFKNWPGGLSFRNIAALAFLLFIGQFAQAQLKRAPAYPLITHDPYFSIWSYTDELNASTTRHWTNVNHSLLGLLKVDGKIYSFLGQEEEVYKTVLPASDEQDYEVKYTESQPDARWLQPGFDDKNWQTGAARFGDKGQKPKTLWESKNLWVRRTFNLDKVDFNKLFLKLNHDDNIEVYLNGEKIYDFTGWVHKFKYIPVADGIRQKLKKGKNVLALHIANTAGGAWLDAGLVTEVEEEKKVAVIPAVQKSVTVTPTQTVYQFACGPLDLNLTFTSPLLLNNLDLLARPVSYVSFAVNARDEATHEAQLYFGTSTNLAVNTPAQEVSAKAYTASNLNILQAGTTAQPILQKKGDDIRIDWGYVYVAAPTTAKATQTISAAEEAVANFANNTKASGAATQTGRNLMLNTVLPLSKVGKTVQQNFVMVGYDDIYAVQYFGQNLRPWWRDKPGTTIESQFAQAAADYQKVIEQCNAFDKKMYADAKAAGGENYAQLCVAGYRQSIAAHKLVKSPTGEILFLSKENFSNGSINTVDVTYPSAPLFLLYNPDLLKGMLNGIFYYSESGKWQKPFAAHDLGTYPLANGQTYGEDMPVEESGNMLILTAAIAKAEGNADYAKKHWATLTTWAEYLSKEGFDPASQLSTDDFAGHLARNANLSIKAIVGLRCYGMLAGMLKEKATAKKYNKMAAAMTKKWMQLADTGDHYALTFNDKNTWSQKYNLVWDEVLDLNLFPKEVYEKEIKYYLTKQQPFGLPLDSRKTYTKSDWIIWTATFTRNQQDFEALVNPVYKFTTETTSRVPLSDWHETTNGRQVGFQARSVVGGYFMKMLAKKFD</sequence>
<keyword evidence="5" id="KW-1185">Reference proteome</keyword>
<evidence type="ECO:0000313" key="4">
    <source>
        <dbReference type="EMBL" id="GEO03853.1"/>
    </source>
</evidence>
<dbReference type="InterPro" id="IPR052743">
    <property type="entry name" value="Glutaminase_GtaA"/>
</dbReference>
<dbReference type="RefSeq" id="WP_146896641.1">
    <property type="nucleotide sequence ID" value="NZ_BJYS01000008.1"/>
</dbReference>